<keyword evidence="1" id="KW-0472">Membrane</keyword>
<reference evidence="2 3" key="1">
    <citation type="submission" date="2018-05" db="EMBL/GenBank/DDBJ databases">
        <title>Nocardioides silvaticus genome.</title>
        <authorList>
            <person name="Li C."/>
            <person name="Wang G."/>
        </authorList>
    </citation>
    <scope>NUCLEOTIDE SEQUENCE [LARGE SCALE GENOMIC DNA]</scope>
    <source>
        <strain evidence="2 3">CCTCC AB 2018079</strain>
    </source>
</reference>
<gene>
    <name evidence="2" type="ORF">DJ010_21500</name>
</gene>
<name>A0A316TCT0_9ACTN</name>
<keyword evidence="1" id="KW-1133">Transmembrane helix</keyword>
<organism evidence="2 3">
    <name type="scientific">Nocardioides silvaticus</name>
    <dbReference type="NCBI Taxonomy" id="2201891"/>
    <lineage>
        <taxon>Bacteria</taxon>
        <taxon>Bacillati</taxon>
        <taxon>Actinomycetota</taxon>
        <taxon>Actinomycetes</taxon>
        <taxon>Propionibacteriales</taxon>
        <taxon>Nocardioidaceae</taxon>
        <taxon>Nocardioides</taxon>
    </lineage>
</organism>
<evidence type="ECO:0000313" key="3">
    <source>
        <dbReference type="Proteomes" id="UP000245507"/>
    </source>
</evidence>
<evidence type="ECO:0000313" key="2">
    <source>
        <dbReference type="EMBL" id="PWN00829.1"/>
    </source>
</evidence>
<sequence>MSVSAGVRRRSPWVIGAVLVLVLVVLFGIRGCSGEVIDAGGGVKVLVAGYQSGGSDAIGGGTLEVVGGCLGADGDVYVFPQGTELVDEEPLTIDIPGVGEVSLGESFDVGGGFAVEHGSDDVESGPIEIGRVTVPAECAKHDIFLSAPR</sequence>
<dbReference type="OrthoDB" id="3748600at2"/>
<feature type="transmembrane region" description="Helical" evidence="1">
    <location>
        <begin position="12"/>
        <end position="29"/>
    </location>
</feature>
<dbReference type="EMBL" id="QGDD01000015">
    <property type="protein sequence ID" value="PWN00829.1"/>
    <property type="molecule type" value="Genomic_DNA"/>
</dbReference>
<dbReference type="AlphaFoldDB" id="A0A316TCT0"/>
<evidence type="ECO:0000256" key="1">
    <source>
        <dbReference type="SAM" id="Phobius"/>
    </source>
</evidence>
<dbReference type="RefSeq" id="WP_109697511.1">
    <property type="nucleotide sequence ID" value="NZ_QGDD01000015.1"/>
</dbReference>
<keyword evidence="3" id="KW-1185">Reference proteome</keyword>
<protein>
    <submittedName>
        <fullName evidence="2">Uncharacterized protein</fullName>
    </submittedName>
</protein>
<dbReference type="Proteomes" id="UP000245507">
    <property type="component" value="Unassembled WGS sequence"/>
</dbReference>
<accession>A0A316TCT0</accession>
<proteinExistence type="predicted"/>
<keyword evidence="1" id="KW-0812">Transmembrane</keyword>
<comment type="caution">
    <text evidence="2">The sequence shown here is derived from an EMBL/GenBank/DDBJ whole genome shotgun (WGS) entry which is preliminary data.</text>
</comment>